<dbReference type="Gene3D" id="2.160.20.10">
    <property type="entry name" value="Single-stranded right-handed beta-helix, Pectin lyase-like"/>
    <property type="match status" value="1"/>
</dbReference>
<dbReference type="SUPFAM" id="SSF51126">
    <property type="entry name" value="Pectin lyase-like"/>
    <property type="match status" value="1"/>
</dbReference>
<dbReference type="InterPro" id="IPR012334">
    <property type="entry name" value="Pectin_lyas_fold"/>
</dbReference>
<comment type="caution">
    <text evidence="2">The sequence shown here is derived from an EMBL/GenBank/DDBJ whole genome shotgun (WGS) entry which is preliminary data.</text>
</comment>
<evidence type="ECO:0000313" key="2">
    <source>
        <dbReference type="EMBL" id="MCR8827664.1"/>
    </source>
</evidence>
<dbReference type="InterPro" id="IPR011050">
    <property type="entry name" value="Pectin_lyase_fold/virulence"/>
</dbReference>
<reference evidence="2" key="1">
    <citation type="submission" date="2022-07" db="EMBL/GenBank/DDBJ databases">
        <title>Pseudosulfitobacter sp. strain AP-MA-4, whole genome sequence.</title>
        <authorList>
            <person name="Jiang Y."/>
        </authorList>
    </citation>
    <scope>NUCLEOTIDE SEQUENCE</scope>
    <source>
        <strain evidence="2">AP-MA-4</strain>
    </source>
</reference>
<protein>
    <recommendedName>
        <fullName evidence="1">Rhamnogalacturonase A/B/Epimerase-like pectate lyase domain-containing protein</fullName>
    </recommendedName>
</protein>
<name>A0ABT1Z3D8_9RHOB</name>
<dbReference type="Proteomes" id="UP001165396">
    <property type="component" value="Unassembled WGS sequence"/>
</dbReference>
<dbReference type="Pfam" id="PF12708">
    <property type="entry name" value="Pect-lyase_RHGA_epim"/>
    <property type="match status" value="1"/>
</dbReference>
<evidence type="ECO:0000259" key="1">
    <source>
        <dbReference type="Pfam" id="PF12708"/>
    </source>
</evidence>
<evidence type="ECO:0000313" key="3">
    <source>
        <dbReference type="Proteomes" id="UP001165396"/>
    </source>
</evidence>
<dbReference type="InterPro" id="IPR024535">
    <property type="entry name" value="RHGA/B-epi-like_pectate_lyase"/>
</dbReference>
<feature type="domain" description="Rhamnogalacturonase A/B/Epimerase-like pectate lyase" evidence="1">
    <location>
        <begin position="189"/>
        <end position="243"/>
    </location>
</feature>
<dbReference type="EMBL" id="JANKJG010000011">
    <property type="protein sequence ID" value="MCR8827664.1"/>
    <property type="molecule type" value="Genomic_DNA"/>
</dbReference>
<organism evidence="2 3">
    <name type="scientific">Pseudosulfitobacter koreensis</name>
    <dbReference type="NCBI Taxonomy" id="2968472"/>
    <lineage>
        <taxon>Bacteria</taxon>
        <taxon>Pseudomonadati</taxon>
        <taxon>Pseudomonadota</taxon>
        <taxon>Alphaproteobacteria</taxon>
        <taxon>Rhodobacterales</taxon>
        <taxon>Roseobacteraceae</taxon>
        <taxon>Pseudosulfitobacter</taxon>
    </lineage>
</organism>
<accession>A0ABT1Z3D8</accession>
<dbReference type="RefSeq" id="WP_258295435.1">
    <property type="nucleotide sequence ID" value="NZ_JANKJG010000011.1"/>
</dbReference>
<sequence length="761" mass="81507">MNKAITDGVLLMPPPFANGLGVYSSGDGTPGSDTYANAANAAFVPADQDFAGCLEIQKNASTTKLRYMGETPMLPGCYLRVTARIKAISGNLPSVRIAGFAAAAGGANVAGVVQTGDAVPLTSYGQIVEVSAIIGTGDRGGVDMVWGRQALYGHFGLDLTGPNGGVVRVDDIVIEDVTQVFLRDMLAQVDVRDYGAIGDGTTDDSAAFDAANAAAAGRHVLIPAGVYRLNSDMTFDTHVRFEGTLSMPTEAVLLLRRDFHLPAYIDAFENEELAFTKAFQALLNNADHESLDMGGRKVNVTGPIDMIAAVPSKTSYATRRIIRNGQFEASGTAAWATQTTTSQATYDPDNATRLDNVVNVANIEVGSVVTGNGVGREVYVRSKNVAQQRITLSAPLYDAAGTQTFTFRRFRYLLDFSGFSSLSKFGLDGIEFQCNNVCSGILLAESGLTFTVQDCFISRPKDRGISSHGGGCQGMIIDRCQFLSSEDGADMSDRVSIGFNVNANDVKIRNNRATKFRHWAVIGGGSSIIIGNHFFQGDTVNGGVRSAGLVMAKPHSSGVISANYIDNCFIEWTNEHDQAPEFNSEFSFSALSITGNTFLSGGVAPWFSYIVVKPHGAGHFLSGVSITGNKFRSISGNIDRVERVDTSFADLDRGRFKDIEFHGNSFHGINTSVANPLRLRHGEASPSQTWVIDTDGQLPFGGRAVQVASVTAHGPLRNGNNVIQYETPYTDPEEGPDRDQVHLHWGQAVKGTVNLTVRLDN</sequence>
<keyword evidence="3" id="KW-1185">Reference proteome</keyword>
<gene>
    <name evidence="2" type="ORF">NTA49_14075</name>
</gene>
<proteinExistence type="predicted"/>